<protein>
    <submittedName>
        <fullName evidence="1">Uncharacterized protein</fullName>
    </submittedName>
</protein>
<evidence type="ECO:0000313" key="1">
    <source>
        <dbReference type="EMBL" id="QJA96119.1"/>
    </source>
</evidence>
<reference evidence="1" key="1">
    <citation type="submission" date="2020-03" db="EMBL/GenBank/DDBJ databases">
        <title>The deep terrestrial virosphere.</title>
        <authorList>
            <person name="Holmfeldt K."/>
            <person name="Nilsson E."/>
            <person name="Simone D."/>
            <person name="Lopez-Fernandez M."/>
            <person name="Wu X."/>
            <person name="de Brujin I."/>
            <person name="Lundin D."/>
            <person name="Andersson A."/>
            <person name="Bertilsson S."/>
            <person name="Dopson M."/>
        </authorList>
    </citation>
    <scope>NUCLEOTIDE SEQUENCE</scope>
    <source>
        <strain evidence="1">MM415B04921</strain>
    </source>
</reference>
<sequence>MKFNFNGHIEVFPVPDNPGLFGVVEDTELFKAGRILTLGYLREHFTPADCEALNLMDPDRTERLCPPVIG</sequence>
<name>A0A6M3LPK0_9ZZZZ</name>
<dbReference type="EMBL" id="MT143372">
    <property type="protein sequence ID" value="QJA96119.1"/>
    <property type="molecule type" value="Genomic_DNA"/>
</dbReference>
<gene>
    <name evidence="1" type="ORF">MM415B04921_0006</name>
</gene>
<accession>A0A6M3LPK0</accession>
<organism evidence="1">
    <name type="scientific">viral metagenome</name>
    <dbReference type="NCBI Taxonomy" id="1070528"/>
    <lineage>
        <taxon>unclassified sequences</taxon>
        <taxon>metagenomes</taxon>
        <taxon>organismal metagenomes</taxon>
    </lineage>
</organism>
<proteinExistence type="predicted"/>
<dbReference type="AlphaFoldDB" id="A0A6M3LPK0"/>